<dbReference type="GO" id="GO:0051087">
    <property type="term" value="F:protein-folding chaperone binding"/>
    <property type="evidence" value="ECO:0007669"/>
    <property type="project" value="TreeGrafter"/>
</dbReference>
<dbReference type="NCBIfam" id="NF001533">
    <property type="entry name" value="PRK00364.2-4"/>
    <property type="match status" value="1"/>
</dbReference>
<dbReference type="GO" id="GO:0046872">
    <property type="term" value="F:metal ion binding"/>
    <property type="evidence" value="ECO:0007669"/>
    <property type="project" value="TreeGrafter"/>
</dbReference>
<accession>A0A1F5SK73</accession>
<dbReference type="NCBIfam" id="NF001531">
    <property type="entry name" value="PRK00364.2-2"/>
    <property type="match status" value="1"/>
</dbReference>
<organism evidence="5 6">
    <name type="scientific">Candidatus Falkowbacteria bacterium RIFOXYA2_FULL_47_19</name>
    <dbReference type="NCBI Taxonomy" id="1797994"/>
    <lineage>
        <taxon>Bacteria</taxon>
        <taxon>Candidatus Falkowiibacteriota</taxon>
    </lineage>
</organism>
<proteinExistence type="inferred from homology"/>
<dbReference type="HAMAP" id="MF_00580">
    <property type="entry name" value="CH10"/>
    <property type="match status" value="1"/>
</dbReference>
<dbReference type="CDD" id="cd00320">
    <property type="entry name" value="cpn10"/>
    <property type="match status" value="1"/>
</dbReference>
<dbReference type="EMBL" id="MFGB01000010">
    <property type="protein sequence ID" value="OGF27052.1"/>
    <property type="molecule type" value="Genomic_DNA"/>
</dbReference>
<dbReference type="InterPro" id="IPR037124">
    <property type="entry name" value="Chaperonin_GroES_sf"/>
</dbReference>
<dbReference type="GO" id="GO:0005524">
    <property type="term" value="F:ATP binding"/>
    <property type="evidence" value="ECO:0007669"/>
    <property type="project" value="InterPro"/>
</dbReference>
<dbReference type="InterPro" id="IPR011032">
    <property type="entry name" value="GroES-like_sf"/>
</dbReference>
<dbReference type="InterPro" id="IPR020818">
    <property type="entry name" value="Chaperonin_GroES"/>
</dbReference>
<keyword evidence="3" id="KW-0963">Cytoplasm</keyword>
<dbReference type="GO" id="GO:0044183">
    <property type="term" value="F:protein folding chaperone"/>
    <property type="evidence" value="ECO:0007669"/>
    <property type="project" value="InterPro"/>
</dbReference>
<evidence type="ECO:0000256" key="1">
    <source>
        <dbReference type="ARBA" id="ARBA00006975"/>
    </source>
</evidence>
<gene>
    <name evidence="3" type="primary">groES</name>
    <name evidence="3" type="synonym">groS</name>
    <name evidence="5" type="ORF">A2227_04140</name>
</gene>
<dbReference type="FunFam" id="2.30.33.40:FF:000001">
    <property type="entry name" value="10 kDa chaperonin"/>
    <property type="match status" value="1"/>
</dbReference>
<comment type="similarity">
    <text evidence="1 3 4">Belongs to the GroES chaperonin family.</text>
</comment>
<dbReference type="PANTHER" id="PTHR10772">
    <property type="entry name" value="10 KDA HEAT SHOCK PROTEIN"/>
    <property type="match status" value="1"/>
</dbReference>
<keyword evidence="2 3" id="KW-0143">Chaperone</keyword>
<dbReference type="GO" id="GO:0051082">
    <property type="term" value="F:unfolded protein binding"/>
    <property type="evidence" value="ECO:0007669"/>
    <property type="project" value="TreeGrafter"/>
</dbReference>
<dbReference type="SUPFAM" id="SSF50129">
    <property type="entry name" value="GroES-like"/>
    <property type="match status" value="1"/>
</dbReference>
<dbReference type="STRING" id="1797994.A2227_04140"/>
<reference evidence="5 6" key="1">
    <citation type="journal article" date="2016" name="Nat. Commun.">
        <title>Thousands of microbial genomes shed light on interconnected biogeochemical processes in an aquifer system.</title>
        <authorList>
            <person name="Anantharaman K."/>
            <person name="Brown C.T."/>
            <person name="Hug L.A."/>
            <person name="Sharon I."/>
            <person name="Castelle C.J."/>
            <person name="Probst A.J."/>
            <person name="Thomas B.C."/>
            <person name="Singh A."/>
            <person name="Wilkins M.J."/>
            <person name="Karaoz U."/>
            <person name="Brodie E.L."/>
            <person name="Williams K.H."/>
            <person name="Hubbard S.S."/>
            <person name="Banfield J.F."/>
        </authorList>
    </citation>
    <scope>NUCLEOTIDE SEQUENCE [LARGE SCALE GENOMIC DNA]</scope>
</reference>
<dbReference type="PANTHER" id="PTHR10772:SF63">
    <property type="entry name" value="20 KDA CHAPERONIN, CHLOROPLASTIC"/>
    <property type="match status" value="1"/>
</dbReference>
<comment type="subcellular location">
    <subcellularLocation>
        <location evidence="3">Cytoplasm</location>
    </subcellularLocation>
</comment>
<evidence type="ECO:0000256" key="2">
    <source>
        <dbReference type="ARBA" id="ARBA00023186"/>
    </source>
</evidence>
<comment type="subunit">
    <text evidence="3">Heptamer of 7 subunits arranged in a ring. Interacts with the chaperonin GroEL.</text>
</comment>
<comment type="caution">
    <text evidence="5">The sequence shown here is derived from an EMBL/GenBank/DDBJ whole genome shotgun (WGS) entry which is preliminary data.</text>
</comment>
<dbReference type="AlphaFoldDB" id="A0A1F5SK73"/>
<protein>
    <recommendedName>
        <fullName evidence="3">Co-chaperonin GroES</fullName>
    </recommendedName>
    <alternativeName>
        <fullName evidence="3">10 kDa chaperonin</fullName>
    </alternativeName>
    <alternativeName>
        <fullName evidence="3">Chaperonin-10</fullName>
        <shortName evidence="3">Cpn10</shortName>
    </alternativeName>
</protein>
<dbReference type="Pfam" id="PF00166">
    <property type="entry name" value="Cpn10"/>
    <property type="match status" value="1"/>
</dbReference>
<name>A0A1F5SK73_9BACT</name>
<dbReference type="Gene3D" id="2.30.33.40">
    <property type="entry name" value="GroES chaperonin"/>
    <property type="match status" value="1"/>
</dbReference>
<evidence type="ECO:0000256" key="4">
    <source>
        <dbReference type="RuleBase" id="RU000535"/>
    </source>
</evidence>
<dbReference type="Proteomes" id="UP000178367">
    <property type="component" value="Unassembled WGS sequence"/>
</dbReference>
<dbReference type="PRINTS" id="PR00297">
    <property type="entry name" value="CHAPERONIN10"/>
</dbReference>
<comment type="function">
    <text evidence="3 4">Together with the chaperonin GroEL, plays an essential role in assisting protein folding. The GroEL-GroES system forms a nano-cage that allows encapsulation of the non-native substrate proteins and provides a physical environment optimized to promote and accelerate protein folding. GroES binds to the apical surface of the GroEL ring, thereby capping the opening of the GroEL channel.</text>
</comment>
<evidence type="ECO:0000313" key="5">
    <source>
        <dbReference type="EMBL" id="OGF27052.1"/>
    </source>
</evidence>
<sequence>MKLKPLHSNVIVKPIRQDEITKSGIVLPDTVDKERPERGEVVAVGEGKILDNGQRAPMSVKVGDRVMFKKYSPDEIKVDDEEYLVISEGDILAIL</sequence>
<dbReference type="GO" id="GO:0005737">
    <property type="term" value="C:cytoplasm"/>
    <property type="evidence" value="ECO:0007669"/>
    <property type="project" value="UniProtKB-SubCell"/>
</dbReference>
<dbReference type="SMART" id="SM00883">
    <property type="entry name" value="Cpn10"/>
    <property type="match status" value="1"/>
</dbReference>
<evidence type="ECO:0000313" key="6">
    <source>
        <dbReference type="Proteomes" id="UP000178367"/>
    </source>
</evidence>
<evidence type="ECO:0000256" key="3">
    <source>
        <dbReference type="HAMAP-Rule" id="MF_00580"/>
    </source>
</evidence>